<dbReference type="InterPro" id="IPR029058">
    <property type="entry name" value="AB_hydrolase_fold"/>
</dbReference>
<evidence type="ECO:0000313" key="2">
    <source>
        <dbReference type="EMBL" id="KAF2157078.1"/>
    </source>
</evidence>
<evidence type="ECO:0000259" key="1">
    <source>
        <dbReference type="Pfam" id="PF12697"/>
    </source>
</evidence>
<dbReference type="SUPFAM" id="SSF53474">
    <property type="entry name" value="alpha/beta-Hydrolases"/>
    <property type="match status" value="1"/>
</dbReference>
<evidence type="ECO:0000313" key="3">
    <source>
        <dbReference type="Proteomes" id="UP000799439"/>
    </source>
</evidence>
<reference evidence="2" key="1">
    <citation type="journal article" date="2020" name="Stud. Mycol.">
        <title>101 Dothideomycetes genomes: a test case for predicting lifestyles and emergence of pathogens.</title>
        <authorList>
            <person name="Haridas S."/>
            <person name="Albert R."/>
            <person name="Binder M."/>
            <person name="Bloem J."/>
            <person name="Labutti K."/>
            <person name="Salamov A."/>
            <person name="Andreopoulos B."/>
            <person name="Baker S."/>
            <person name="Barry K."/>
            <person name="Bills G."/>
            <person name="Bluhm B."/>
            <person name="Cannon C."/>
            <person name="Castanera R."/>
            <person name="Culley D."/>
            <person name="Daum C."/>
            <person name="Ezra D."/>
            <person name="Gonzalez J."/>
            <person name="Henrissat B."/>
            <person name="Kuo A."/>
            <person name="Liang C."/>
            <person name="Lipzen A."/>
            <person name="Lutzoni F."/>
            <person name="Magnuson J."/>
            <person name="Mondo S."/>
            <person name="Nolan M."/>
            <person name="Ohm R."/>
            <person name="Pangilinan J."/>
            <person name="Park H.-J."/>
            <person name="Ramirez L."/>
            <person name="Alfaro M."/>
            <person name="Sun H."/>
            <person name="Tritt A."/>
            <person name="Yoshinaga Y."/>
            <person name="Zwiers L.-H."/>
            <person name="Turgeon B."/>
            <person name="Goodwin S."/>
            <person name="Spatafora J."/>
            <person name="Crous P."/>
            <person name="Grigoriev I."/>
        </authorList>
    </citation>
    <scope>NUCLEOTIDE SEQUENCE</scope>
    <source>
        <strain evidence="2">CBS 260.36</strain>
    </source>
</reference>
<comment type="caution">
    <text evidence="2">The sequence shown here is derived from an EMBL/GenBank/DDBJ whole genome shotgun (WGS) entry which is preliminary data.</text>
</comment>
<name>A0A9P4ML93_9PEZI</name>
<gene>
    <name evidence="2" type="ORF">K461DRAFT_273197</name>
</gene>
<dbReference type="OrthoDB" id="1263307at2759"/>
<accession>A0A9P4ML93</accession>
<dbReference type="InterPro" id="IPR052897">
    <property type="entry name" value="Sec-Metab_Biosynth_Hydrolase"/>
</dbReference>
<sequence length="148" mass="15794">MSSEPIFVLVPGFWHPGKCYQQLIDQVQQRGYDALALDNPSSGLTKPESKTVLDDAQNARSTIVKLIDQGRDVVVITHSYGGAPGGIAAQGLSKKDRQLAGKTGGVVGLVYMAAFPVKEGHFTGGTPAPFVQLNQVRLQICSDQTSHC</sequence>
<organism evidence="2 3">
    <name type="scientific">Myriangium duriaei CBS 260.36</name>
    <dbReference type="NCBI Taxonomy" id="1168546"/>
    <lineage>
        <taxon>Eukaryota</taxon>
        <taxon>Fungi</taxon>
        <taxon>Dikarya</taxon>
        <taxon>Ascomycota</taxon>
        <taxon>Pezizomycotina</taxon>
        <taxon>Dothideomycetes</taxon>
        <taxon>Dothideomycetidae</taxon>
        <taxon>Myriangiales</taxon>
        <taxon>Myriangiaceae</taxon>
        <taxon>Myriangium</taxon>
    </lineage>
</organism>
<proteinExistence type="predicted"/>
<dbReference type="Proteomes" id="UP000799439">
    <property type="component" value="Unassembled WGS sequence"/>
</dbReference>
<protein>
    <recommendedName>
        <fullName evidence="1">AB hydrolase-1 domain-containing protein</fullName>
    </recommendedName>
</protein>
<dbReference type="AlphaFoldDB" id="A0A9P4ML93"/>
<dbReference type="EMBL" id="ML996081">
    <property type="protein sequence ID" value="KAF2157078.1"/>
    <property type="molecule type" value="Genomic_DNA"/>
</dbReference>
<dbReference type="Gene3D" id="3.40.50.1820">
    <property type="entry name" value="alpha/beta hydrolase"/>
    <property type="match status" value="1"/>
</dbReference>
<keyword evidence="3" id="KW-1185">Reference proteome</keyword>
<dbReference type="InterPro" id="IPR000073">
    <property type="entry name" value="AB_hydrolase_1"/>
</dbReference>
<dbReference type="Pfam" id="PF12697">
    <property type="entry name" value="Abhydrolase_6"/>
    <property type="match status" value="1"/>
</dbReference>
<feature type="domain" description="AB hydrolase-1" evidence="1">
    <location>
        <begin position="7"/>
        <end position="124"/>
    </location>
</feature>
<dbReference type="PANTHER" id="PTHR37017">
    <property type="entry name" value="AB HYDROLASE-1 DOMAIN-CONTAINING PROTEIN-RELATED"/>
    <property type="match status" value="1"/>
</dbReference>
<dbReference type="PANTHER" id="PTHR37017:SF11">
    <property type="entry name" value="ESTERASE_LIPASE_THIOESTERASE DOMAIN-CONTAINING PROTEIN"/>
    <property type="match status" value="1"/>
</dbReference>